<feature type="domain" description="THAP-type" evidence="6">
    <location>
        <begin position="1"/>
        <end position="92"/>
    </location>
</feature>
<keyword evidence="8" id="KW-1185">Reference proteome</keyword>
<evidence type="ECO:0000313" key="7">
    <source>
        <dbReference type="EMBL" id="KAK4880989.1"/>
    </source>
</evidence>
<reference evidence="8" key="1">
    <citation type="submission" date="2023-01" db="EMBL/GenBank/DDBJ databases">
        <title>Key to firefly adult light organ development and bioluminescence: homeobox transcription factors regulate luciferase expression and transportation to peroxisome.</title>
        <authorList>
            <person name="Fu X."/>
        </authorList>
    </citation>
    <scope>NUCLEOTIDE SEQUENCE [LARGE SCALE GENOMIC DNA]</scope>
</reference>
<dbReference type="PROSITE" id="PS50950">
    <property type="entry name" value="ZF_THAP"/>
    <property type="match status" value="1"/>
</dbReference>
<dbReference type="Pfam" id="PF05485">
    <property type="entry name" value="THAP"/>
    <property type="match status" value="1"/>
</dbReference>
<accession>A0AAN7PB72</accession>
<keyword evidence="2 5" id="KW-0863">Zinc-finger</keyword>
<gene>
    <name evidence="7" type="ORF">RN001_004308</name>
</gene>
<proteinExistence type="predicted"/>
<sequence length="219" mass="26011">MEKNKERKWCFVPECKSTSKKNPFKLFITVPRNEQRKRAWFRAARRDFPKTNTVFFCCEDHFNLQEDLENYLKYKLVGGNIILKRNVVPHVFNCQKRTNISRSNGRRRIKTVRKIVKIEKETSLIEDDLCNTNSNTYIENMNIEEPKFKDIGIQVEQTVNCNCKCKCNLEIKTETKDISSSPMNTTYLDKCEDFYSEEINATSSFEDYKFVDITIKEEY</sequence>
<name>A0AAN7PB72_9COLE</name>
<evidence type="ECO:0000256" key="4">
    <source>
        <dbReference type="ARBA" id="ARBA00023125"/>
    </source>
</evidence>
<evidence type="ECO:0000313" key="8">
    <source>
        <dbReference type="Proteomes" id="UP001353858"/>
    </source>
</evidence>
<organism evidence="7 8">
    <name type="scientific">Aquatica leii</name>
    <dbReference type="NCBI Taxonomy" id="1421715"/>
    <lineage>
        <taxon>Eukaryota</taxon>
        <taxon>Metazoa</taxon>
        <taxon>Ecdysozoa</taxon>
        <taxon>Arthropoda</taxon>
        <taxon>Hexapoda</taxon>
        <taxon>Insecta</taxon>
        <taxon>Pterygota</taxon>
        <taxon>Neoptera</taxon>
        <taxon>Endopterygota</taxon>
        <taxon>Coleoptera</taxon>
        <taxon>Polyphaga</taxon>
        <taxon>Elateriformia</taxon>
        <taxon>Elateroidea</taxon>
        <taxon>Lampyridae</taxon>
        <taxon>Luciolinae</taxon>
        <taxon>Aquatica</taxon>
    </lineage>
</organism>
<protein>
    <recommendedName>
        <fullName evidence="6">THAP-type domain-containing protein</fullName>
    </recommendedName>
</protein>
<dbReference type="AlphaFoldDB" id="A0AAN7PB72"/>
<dbReference type="InterPro" id="IPR006612">
    <property type="entry name" value="THAP_Znf"/>
</dbReference>
<dbReference type="Proteomes" id="UP001353858">
    <property type="component" value="Unassembled WGS sequence"/>
</dbReference>
<dbReference type="GO" id="GO:0003677">
    <property type="term" value="F:DNA binding"/>
    <property type="evidence" value="ECO:0007669"/>
    <property type="project" value="UniProtKB-UniRule"/>
</dbReference>
<evidence type="ECO:0000259" key="6">
    <source>
        <dbReference type="PROSITE" id="PS50950"/>
    </source>
</evidence>
<keyword evidence="3" id="KW-0862">Zinc</keyword>
<evidence type="ECO:0000256" key="1">
    <source>
        <dbReference type="ARBA" id="ARBA00022723"/>
    </source>
</evidence>
<dbReference type="SMART" id="SM00980">
    <property type="entry name" value="THAP"/>
    <property type="match status" value="1"/>
</dbReference>
<keyword evidence="4 5" id="KW-0238">DNA-binding</keyword>
<evidence type="ECO:0000256" key="5">
    <source>
        <dbReference type="PROSITE-ProRule" id="PRU00309"/>
    </source>
</evidence>
<keyword evidence="1" id="KW-0479">Metal-binding</keyword>
<evidence type="ECO:0000256" key="3">
    <source>
        <dbReference type="ARBA" id="ARBA00022833"/>
    </source>
</evidence>
<comment type="caution">
    <text evidence="7">The sequence shown here is derived from an EMBL/GenBank/DDBJ whole genome shotgun (WGS) entry which is preliminary data.</text>
</comment>
<dbReference type="EMBL" id="JARPUR010000002">
    <property type="protein sequence ID" value="KAK4880989.1"/>
    <property type="molecule type" value="Genomic_DNA"/>
</dbReference>
<dbReference type="SUPFAM" id="SSF57716">
    <property type="entry name" value="Glucocorticoid receptor-like (DNA-binding domain)"/>
    <property type="match status" value="1"/>
</dbReference>
<dbReference type="GO" id="GO:0008270">
    <property type="term" value="F:zinc ion binding"/>
    <property type="evidence" value="ECO:0007669"/>
    <property type="project" value="UniProtKB-KW"/>
</dbReference>
<evidence type="ECO:0000256" key="2">
    <source>
        <dbReference type="ARBA" id="ARBA00022771"/>
    </source>
</evidence>